<evidence type="ECO:0000256" key="1">
    <source>
        <dbReference type="ARBA" id="ARBA00022723"/>
    </source>
</evidence>
<comment type="caution">
    <text evidence="4">The sequence shown here is derived from an EMBL/GenBank/DDBJ whole genome shotgun (WGS) entry which is preliminary data.</text>
</comment>
<keyword evidence="2" id="KW-0862">Zinc</keyword>
<dbReference type="InterPro" id="IPR046349">
    <property type="entry name" value="C1-like_sf"/>
</dbReference>
<keyword evidence="1" id="KW-0479">Metal-binding</keyword>
<evidence type="ECO:0000256" key="2">
    <source>
        <dbReference type="ARBA" id="ARBA00022833"/>
    </source>
</evidence>
<dbReference type="SUPFAM" id="SSF57889">
    <property type="entry name" value="Cysteine-rich domain"/>
    <property type="match status" value="1"/>
</dbReference>
<feature type="domain" description="Phorbol-ester/DAG-type" evidence="3">
    <location>
        <begin position="111"/>
        <end position="158"/>
    </location>
</feature>
<dbReference type="PROSITE" id="PS50081">
    <property type="entry name" value="ZF_DAG_PE_2"/>
    <property type="match status" value="1"/>
</dbReference>
<evidence type="ECO:0000313" key="4">
    <source>
        <dbReference type="EMBL" id="KAL1249732.1"/>
    </source>
</evidence>
<dbReference type="InterPro" id="IPR002219">
    <property type="entry name" value="PKC_DAG/PE"/>
</dbReference>
<keyword evidence="5" id="KW-1185">Reference proteome</keyword>
<dbReference type="Pfam" id="PF00130">
    <property type="entry name" value="C1_1"/>
    <property type="match status" value="1"/>
</dbReference>
<evidence type="ECO:0000259" key="3">
    <source>
        <dbReference type="PROSITE" id="PS50081"/>
    </source>
</evidence>
<organism evidence="4 5">
    <name type="scientific">Cirrhinus molitorella</name>
    <name type="common">mud carp</name>
    <dbReference type="NCBI Taxonomy" id="172907"/>
    <lineage>
        <taxon>Eukaryota</taxon>
        <taxon>Metazoa</taxon>
        <taxon>Chordata</taxon>
        <taxon>Craniata</taxon>
        <taxon>Vertebrata</taxon>
        <taxon>Euteleostomi</taxon>
        <taxon>Actinopterygii</taxon>
        <taxon>Neopterygii</taxon>
        <taxon>Teleostei</taxon>
        <taxon>Ostariophysi</taxon>
        <taxon>Cypriniformes</taxon>
        <taxon>Cyprinidae</taxon>
        <taxon>Labeoninae</taxon>
        <taxon>Labeonini</taxon>
        <taxon>Cirrhinus</taxon>
    </lineage>
</organism>
<gene>
    <name evidence="4" type="ORF">QQF64_020737</name>
</gene>
<reference evidence="4 5" key="1">
    <citation type="submission" date="2023-09" db="EMBL/GenBank/DDBJ databases">
        <authorList>
            <person name="Wang M."/>
        </authorList>
    </citation>
    <scope>NUCLEOTIDE SEQUENCE [LARGE SCALE GENOMIC DNA]</scope>
    <source>
        <strain evidence="4">GT-2023</strain>
        <tissue evidence="4">Liver</tissue>
    </source>
</reference>
<accession>A0ABR3LDH2</accession>
<dbReference type="Gene3D" id="3.30.60.20">
    <property type="match status" value="1"/>
</dbReference>
<protein>
    <recommendedName>
        <fullName evidence="3">Phorbol-ester/DAG-type domain-containing protein</fullName>
    </recommendedName>
</protein>
<proteinExistence type="predicted"/>
<name>A0ABR3LDH2_9TELE</name>
<sequence>MLPTRIPAQPKALQSCGFPRFPAMVVVPGKGEGPQVSGQKQLLLCARETSSRESERAETDQQGPDLYMGCALSADSCGDEPDPVPVKGSLRRERAKSRGNMRLTKTGKGEPHVFKEKTFKKKRQCGVCRQSVENLGSFCRVCKTATHKKCEAKASLFWGGSVGSRTPAPHSLSERLIDKASRCQRWHTHIRHGSRGAPWDLESQAVCFIHSC</sequence>
<evidence type="ECO:0000313" key="5">
    <source>
        <dbReference type="Proteomes" id="UP001558613"/>
    </source>
</evidence>
<dbReference type="Proteomes" id="UP001558613">
    <property type="component" value="Unassembled WGS sequence"/>
</dbReference>
<dbReference type="EMBL" id="JAYMGO010000023">
    <property type="protein sequence ID" value="KAL1249732.1"/>
    <property type="molecule type" value="Genomic_DNA"/>
</dbReference>